<evidence type="ECO:0000256" key="1">
    <source>
        <dbReference type="ARBA" id="ARBA00004771"/>
    </source>
</evidence>
<evidence type="ECO:0000313" key="15">
    <source>
        <dbReference type="Proteomes" id="UP000694300"/>
    </source>
</evidence>
<keyword evidence="9 11" id="KW-0012">Acyltransferase</keyword>
<evidence type="ECO:0000256" key="11">
    <source>
        <dbReference type="RuleBase" id="RU361241"/>
    </source>
</evidence>
<comment type="caution">
    <text evidence="14">The sequence shown here is derived from an EMBL/GenBank/DDBJ whole genome shotgun (WGS) entry which is preliminary data.</text>
</comment>
<keyword evidence="15" id="KW-1185">Reference proteome</keyword>
<dbReference type="InterPro" id="IPR014292">
    <property type="entry name" value="Acyl_transf_WS/DGAT"/>
</dbReference>
<dbReference type="InterPro" id="IPR009721">
    <property type="entry name" value="O-acyltransferase_WSD1_C"/>
</dbReference>
<comment type="similarity">
    <text evidence="3 11">Belongs to the long-chain O-acyltransferase family.</text>
</comment>
<reference evidence="14 15" key="1">
    <citation type="submission" date="2020-11" db="EMBL/GenBank/DDBJ databases">
        <title>Pseudonocardia abyssalis sp. nov. and Pseudonocardia oceani sp. nov., description and phylogenomic analysis of two novel actinomycetes isolated from the deep Southern Ocean.</title>
        <authorList>
            <person name="Parra J."/>
        </authorList>
    </citation>
    <scope>NUCLEOTIDE SEQUENCE [LARGE SCALE GENOMIC DNA]</scope>
    <source>
        <strain evidence="15">KRD185</strain>
    </source>
</reference>
<dbReference type="RefSeq" id="WP_218593866.1">
    <property type="nucleotide sequence ID" value="NZ_JADQDF010000001.1"/>
</dbReference>
<keyword evidence="8 11" id="KW-0443">Lipid metabolism</keyword>
<organism evidence="14 15">
    <name type="scientific">Pseudonocardia oceani</name>
    <dbReference type="NCBI Taxonomy" id="2792013"/>
    <lineage>
        <taxon>Bacteria</taxon>
        <taxon>Bacillati</taxon>
        <taxon>Actinomycetota</taxon>
        <taxon>Actinomycetes</taxon>
        <taxon>Pseudonocardiales</taxon>
        <taxon>Pseudonocardiaceae</taxon>
        <taxon>Pseudonocardia</taxon>
    </lineage>
</organism>
<evidence type="ECO:0000259" key="13">
    <source>
        <dbReference type="Pfam" id="PF06974"/>
    </source>
</evidence>
<dbReference type="EC" id="2.3.1.20" evidence="4 11"/>
<evidence type="ECO:0000256" key="5">
    <source>
        <dbReference type="ARBA" id="ARBA00022516"/>
    </source>
</evidence>
<evidence type="ECO:0000256" key="8">
    <source>
        <dbReference type="ARBA" id="ARBA00023098"/>
    </source>
</evidence>
<evidence type="ECO:0000259" key="12">
    <source>
        <dbReference type="Pfam" id="PF03007"/>
    </source>
</evidence>
<dbReference type="NCBIfam" id="TIGR02946">
    <property type="entry name" value="acyl_WS_DGAT"/>
    <property type="match status" value="1"/>
</dbReference>
<dbReference type="EMBL" id="JADQDF010000001">
    <property type="protein sequence ID" value="MBW0126878.1"/>
    <property type="molecule type" value="Genomic_DNA"/>
</dbReference>
<protein>
    <recommendedName>
        <fullName evidence="4 11">Diacylglycerol O-acyltransferase</fullName>
        <ecNumber evidence="4 11">2.3.1.20</ecNumber>
    </recommendedName>
</protein>
<evidence type="ECO:0000256" key="7">
    <source>
        <dbReference type="ARBA" id="ARBA00022798"/>
    </source>
</evidence>
<dbReference type="InterPro" id="IPR004255">
    <property type="entry name" value="O-acyltransferase_WSD1_N"/>
</dbReference>
<comment type="pathway">
    <text evidence="2">Lipid metabolism.</text>
</comment>
<comment type="pathway">
    <text evidence="1 11">Glycerolipid metabolism; triacylglycerol biosynthesis.</text>
</comment>
<evidence type="ECO:0000313" key="14">
    <source>
        <dbReference type="EMBL" id="MBW0126878.1"/>
    </source>
</evidence>
<sequence length="458" mass="48952">MVDRLSPLDASFLFMEDVTTHMHVGGLMTFEPGTDVDLQGFVRLIGERLAAVPRYRQKIREVPARLGLPVWVDDPDFDLEYHVRRSALPAPGTDAQLRELVGRLQGRPLDRDRPLWEIYLVEGLEDGGFAIITKTHHAMVDGLSSIDIGSVLLDLTPDPRPSEPDGWAPAREPSSVSLAVDAVLDQLRRPQHALGTARRAVADVQTAAGAVAQTAGAVLAAVSTTKAARTHPLNAAIGRQRRYGTSAGELDDYKAVRKVHGGTVNDVVLTVVAGGLRRWLATRGEDVRPGGVVRAMVPVSVRPPGAQLGNQISALFVDLPVGEADPVARLERITAAMLAHKRSGQAVAAGALVNLVGLTPPTLHSLGARLSNSMSARVFNVIVTNVPGPQFPLYAMGARMRDMYPVVPLAKGQTVSIGITSYDGGVFYGLNADRDAMPDVDVLAASMGEALQELKETL</sequence>
<gene>
    <name evidence="14" type="ORF">I4I82_04175</name>
</gene>
<comment type="catalytic activity">
    <reaction evidence="10 11">
        <text>an acyl-CoA + a 1,2-diacyl-sn-glycerol = a triacyl-sn-glycerol + CoA</text>
        <dbReference type="Rhea" id="RHEA:10868"/>
        <dbReference type="ChEBI" id="CHEBI:17815"/>
        <dbReference type="ChEBI" id="CHEBI:57287"/>
        <dbReference type="ChEBI" id="CHEBI:58342"/>
        <dbReference type="ChEBI" id="CHEBI:64615"/>
        <dbReference type="EC" id="2.3.1.20"/>
    </reaction>
</comment>
<evidence type="ECO:0000256" key="9">
    <source>
        <dbReference type="ARBA" id="ARBA00023315"/>
    </source>
</evidence>
<dbReference type="InterPro" id="IPR045034">
    <property type="entry name" value="O-acyltransferase_WSD1-like"/>
</dbReference>
<dbReference type="Proteomes" id="UP000694300">
    <property type="component" value="Unassembled WGS sequence"/>
</dbReference>
<feature type="domain" description="O-acyltransferase WSD1 C-terminal" evidence="13">
    <location>
        <begin position="309"/>
        <end position="455"/>
    </location>
</feature>
<name>A0ABS6U3U4_9PSEU</name>
<dbReference type="Pfam" id="PF03007">
    <property type="entry name" value="WS_DGAT_cat"/>
    <property type="match status" value="1"/>
</dbReference>
<evidence type="ECO:0000256" key="2">
    <source>
        <dbReference type="ARBA" id="ARBA00005189"/>
    </source>
</evidence>
<dbReference type="PANTHER" id="PTHR31650">
    <property type="entry name" value="O-ACYLTRANSFERASE (WSD1-LIKE) FAMILY PROTEIN"/>
    <property type="match status" value="1"/>
</dbReference>
<proteinExistence type="inferred from homology"/>
<keyword evidence="7 11" id="KW-0319">Glycerol metabolism</keyword>
<feature type="domain" description="O-acyltransferase WSD1-like N-terminal" evidence="12">
    <location>
        <begin position="5"/>
        <end position="268"/>
    </location>
</feature>
<accession>A0ABS6U3U4</accession>
<keyword evidence="6 11" id="KW-0808">Transferase</keyword>
<evidence type="ECO:0000256" key="10">
    <source>
        <dbReference type="ARBA" id="ARBA00048109"/>
    </source>
</evidence>
<keyword evidence="5 11" id="KW-0444">Lipid biosynthesis</keyword>
<dbReference type="PANTHER" id="PTHR31650:SF1">
    <property type="entry name" value="WAX ESTER SYNTHASE_DIACYLGLYCEROL ACYLTRANSFERASE 4-RELATED"/>
    <property type="match status" value="1"/>
</dbReference>
<dbReference type="Pfam" id="PF06974">
    <property type="entry name" value="WS_DGAT_C"/>
    <property type="match status" value="1"/>
</dbReference>
<evidence type="ECO:0000256" key="4">
    <source>
        <dbReference type="ARBA" id="ARBA00013244"/>
    </source>
</evidence>
<evidence type="ECO:0000256" key="3">
    <source>
        <dbReference type="ARBA" id="ARBA00009587"/>
    </source>
</evidence>
<evidence type="ECO:0000256" key="6">
    <source>
        <dbReference type="ARBA" id="ARBA00022679"/>
    </source>
</evidence>